<reference evidence="2 3" key="1">
    <citation type="journal article" date="2016" name="Nat. Commun.">
        <title>Thousands of microbial genomes shed light on interconnected biogeochemical processes in an aquifer system.</title>
        <authorList>
            <person name="Anantharaman K."/>
            <person name="Brown C.T."/>
            <person name="Hug L.A."/>
            <person name="Sharon I."/>
            <person name="Castelle C.J."/>
            <person name="Probst A.J."/>
            <person name="Thomas B.C."/>
            <person name="Singh A."/>
            <person name="Wilkins M.J."/>
            <person name="Karaoz U."/>
            <person name="Brodie E.L."/>
            <person name="Williams K.H."/>
            <person name="Hubbard S.S."/>
            <person name="Banfield J.F."/>
        </authorList>
    </citation>
    <scope>NUCLEOTIDE SEQUENCE [LARGE SCALE GENOMIC DNA]</scope>
</reference>
<evidence type="ECO:0000313" key="3">
    <source>
        <dbReference type="Proteomes" id="UP000178851"/>
    </source>
</evidence>
<evidence type="ECO:0000313" key="2">
    <source>
        <dbReference type="EMBL" id="OGM23763.1"/>
    </source>
</evidence>
<dbReference type="Proteomes" id="UP000178851">
    <property type="component" value="Unassembled WGS sequence"/>
</dbReference>
<comment type="caution">
    <text evidence="2">The sequence shown here is derived from an EMBL/GenBank/DDBJ whole genome shotgun (WGS) entry which is preliminary data.</text>
</comment>
<gene>
    <name evidence="2" type="ORF">A2627_05275</name>
</gene>
<evidence type="ECO:0000256" key="1">
    <source>
        <dbReference type="SAM" id="MobiDB-lite"/>
    </source>
</evidence>
<organism evidence="2 3">
    <name type="scientific">Candidatus Woesebacteria bacterium RIFCSPHIGHO2_01_FULL_39_28</name>
    <dbReference type="NCBI Taxonomy" id="1802496"/>
    <lineage>
        <taxon>Bacteria</taxon>
        <taxon>Candidatus Woeseibacteriota</taxon>
    </lineage>
</organism>
<dbReference type="AlphaFoldDB" id="A0A1F7Y8X8"/>
<name>A0A1F7Y8X8_9BACT</name>
<sequence length="96" mass="10513">MKIECGQIVNPSDVDANSGGTNRVDPRLAGKGYGFDLFTSCPLKADLPIILVPKGLKVDDLIELSTRVAKDRILNNPPGYSCNRFGRPECPLNRNR</sequence>
<dbReference type="EMBL" id="MGGI01000037">
    <property type="protein sequence ID" value="OGM23763.1"/>
    <property type="molecule type" value="Genomic_DNA"/>
</dbReference>
<accession>A0A1F7Y8X8</accession>
<feature type="region of interest" description="Disordered" evidence="1">
    <location>
        <begin position="1"/>
        <end position="22"/>
    </location>
</feature>
<proteinExistence type="predicted"/>
<protein>
    <submittedName>
        <fullName evidence="2">Uncharacterized protein</fullName>
    </submittedName>
</protein>